<evidence type="ECO:0000259" key="10">
    <source>
        <dbReference type="Pfam" id="PF05201"/>
    </source>
</evidence>
<sequence>MTLVLVGASHHDVPLDEIARLSAAGDRLARQIVSDSADVAGAFVLSTCNRFEVYLDLRRFHDPVEATTQLIAQSAQLPIDYVADAMRVVVGTSVAQHLFSVAAGLESMVVGEDEIAGQVRDALARAQREGTTSPTIERLLQRALATSKAVTSMTGLGAAGRSIVTVGLDVAEDRHGSLEGQRALVLGTGSYARVVSAALARRGCIEIGVHSTSGRASGFAATHDLTPVSHEHLEKAVRSAGVVAACSGSNLPVLDRALLARARTGAHATLPILDLALVPDVASDARDLPEVDVIDLGVIHAHAPREHSAAILEAQNIVLDAVGQFERDESGRTADGAVVAMRSHVMAIIDDELQRIRGRVDVETADEVARSLNRVSNALLHTPSIQAHELARTGNIADYHDAVRTLFGIDIDARTGD</sequence>
<evidence type="ECO:0000256" key="5">
    <source>
        <dbReference type="ARBA" id="ARBA00023002"/>
    </source>
</evidence>
<dbReference type="EC" id="1.2.1.70" evidence="3"/>
<comment type="pathway">
    <text evidence="1">Porphyrin-containing compound metabolism; protoporphyrin-IX biosynthesis; 5-aminolevulinate from L-glutamyl-tRNA(Glu): step 1/2.</text>
</comment>
<feature type="domain" description="Tetrapyrrole biosynthesis glutamyl-tRNA reductase dimerisation" evidence="8">
    <location>
        <begin position="313"/>
        <end position="409"/>
    </location>
</feature>
<evidence type="ECO:0000313" key="12">
    <source>
        <dbReference type="EMBL" id="CAB4994304.1"/>
    </source>
</evidence>
<dbReference type="InterPro" id="IPR000343">
    <property type="entry name" value="4pyrrol_synth_GluRdtase"/>
</dbReference>
<evidence type="ECO:0000259" key="9">
    <source>
        <dbReference type="Pfam" id="PF01488"/>
    </source>
</evidence>
<accession>A0A6J7NWI5</accession>
<evidence type="ECO:0000256" key="4">
    <source>
        <dbReference type="ARBA" id="ARBA00022857"/>
    </source>
</evidence>
<dbReference type="SUPFAM" id="SSF51735">
    <property type="entry name" value="NAD(P)-binding Rossmann-fold domains"/>
    <property type="match status" value="1"/>
</dbReference>
<proteinExistence type="inferred from homology"/>
<dbReference type="SUPFAM" id="SSF69742">
    <property type="entry name" value="Glutamyl tRNA-reductase catalytic, N-terminal domain"/>
    <property type="match status" value="1"/>
</dbReference>
<dbReference type="InterPro" id="IPR018214">
    <property type="entry name" value="GluRdtase_CS"/>
</dbReference>
<dbReference type="Pfam" id="PF05201">
    <property type="entry name" value="GlutR_N"/>
    <property type="match status" value="1"/>
</dbReference>
<dbReference type="PIRSF" id="PIRSF000445">
    <property type="entry name" value="4pyrrol_synth_GluRdtase"/>
    <property type="match status" value="1"/>
</dbReference>
<name>A0A6J7NWI5_9ZZZZ</name>
<feature type="domain" description="Quinate/shikimate 5-dehydrogenase/glutamyl-tRNA reductase" evidence="9">
    <location>
        <begin position="170"/>
        <end position="296"/>
    </location>
</feature>
<keyword evidence="6" id="KW-0627">Porphyrin biosynthesis</keyword>
<dbReference type="InterPro" id="IPR036291">
    <property type="entry name" value="NAD(P)-bd_dom_sf"/>
</dbReference>
<dbReference type="Pfam" id="PF01488">
    <property type="entry name" value="Shikimate_DH"/>
    <property type="match status" value="1"/>
</dbReference>
<dbReference type="NCBIfam" id="NF000750">
    <property type="entry name" value="PRK00045.3-4"/>
    <property type="match status" value="1"/>
</dbReference>
<dbReference type="GO" id="GO:0008883">
    <property type="term" value="F:glutamyl-tRNA reductase activity"/>
    <property type="evidence" value="ECO:0007669"/>
    <property type="project" value="UniProtKB-EC"/>
</dbReference>
<dbReference type="InterPro" id="IPR036453">
    <property type="entry name" value="GluRdtase_dimer_dom_sf"/>
</dbReference>
<feature type="domain" description="Glutamyl-tRNA reductase N-terminal" evidence="10">
    <location>
        <begin position="6"/>
        <end position="154"/>
    </location>
</feature>
<evidence type="ECO:0000256" key="2">
    <source>
        <dbReference type="ARBA" id="ARBA00005916"/>
    </source>
</evidence>
<dbReference type="PROSITE" id="PS00747">
    <property type="entry name" value="GLUTR"/>
    <property type="match status" value="1"/>
</dbReference>
<dbReference type="FunFam" id="3.30.460.30:FF:000001">
    <property type="entry name" value="Glutamyl-tRNA reductase"/>
    <property type="match status" value="1"/>
</dbReference>
<dbReference type="EMBL" id="CAFBOZ010000022">
    <property type="protein sequence ID" value="CAB4994304.1"/>
    <property type="molecule type" value="Genomic_DNA"/>
</dbReference>
<protein>
    <recommendedName>
        <fullName evidence="3">glutamyl-tRNA reductase</fullName>
        <ecNumber evidence="3">1.2.1.70</ecNumber>
    </recommendedName>
</protein>
<dbReference type="InterPro" id="IPR006151">
    <property type="entry name" value="Shikm_DH/Glu-tRNA_Rdtase"/>
</dbReference>
<evidence type="ECO:0000256" key="1">
    <source>
        <dbReference type="ARBA" id="ARBA00005059"/>
    </source>
</evidence>
<evidence type="ECO:0000259" key="8">
    <source>
        <dbReference type="Pfam" id="PF00745"/>
    </source>
</evidence>
<evidence type="ECO:0000256" key="7">
    <source>
        <dbReference type="ARBA" id="ARBA00047464"/>
    </source>
</evidence>
<dbReference type="InterPro" id="IPR036343">
    <property type="entry name" value="GluRdtase_N_sf"/>
</dbReference>
<dbReference type="SUPFAM" id="SSF69075">
    <property type="entry name" value="Glutamyl tRNA-reductase dimerization domain"/>
    <property type="match status" value="1"/>
</dbReference>
<dbReference type="NCBIfam" id="TIGR01035">
    <property type="entry name" value="hemA"/>
    <property type="match status" value="1"/>
</dbReference>
<dbReference type="PANTHER" id="PTHR43013">
    <property type="entry name" value="GLUTAMYL-TRNA REDUCTASE"/>
    <property type="match status" value="1"/>
</dbReference>
<organism evidence="12">
    <name type="scientific">freshwater metagenome</name>
    <dbReference type="NCBI Taxonomy" id="449393"/>
    <lineage>
        <taxon>unclassified sequences</taxon>
        <taxon>metagenomes</taxon>
        <taxon>ecological metagenomes</taxon>
    </lineage>
</organism>
<reference evidence="12" key="1">
    <citation type="submission" date="2020-05" db="EMBL/GenBank/DDBJ databases">
        <authorList>
            <person name="Chiriac C."/>
            <person name="Salcher M."/>
            <person name="Ghai R."/>
            <person name="Kavagutti S V."/>
        </authorList>
    </citation>
    <scope>NUCLEOTIDE SEQUENCE</scope>
</reference>
<keyword evidence="4" id="KW-0521">NADP</keyword>
<dbReference type="PANTHER" id="PTHR43013:SF1">
    <property type="entry name" value="GLUTAMYL-TRNA REDUCTASE"/>
    <property type="match status" value="1"/>
</dbReference>
<evidence type="ECO:0000313" key="11">
    <source>
        <dbReference type="EMBL" id="CAB4930635.1"/>
    </source>
</evidence>
<dbReference type="Gene3D" id="3.40.50.720">
    <property type="entry name" value="NAD(P)-binding Rossmann-like Domain"/>
    <property type="match status" value="1"/>
</dbReference>
<evidence type="ECO:0000256" key="3">
    <source>
        <dbReference type="ARBA" id="ARBA00012970"/>
    </source>
</evidence>
<dbReference type="HAMAP" id="MF_00087">
    <property type="entry name" value="Glu_tRNA_reductase"/>
    <property type="match status" value="1"/>
</dbReference>
<dbReference type="Gene3D" id="3.30.460.30">
    <property type="entry name" value="Glutamyl-tRNA reductase, N-terminal domain"/>
    <property type="match status" value="1"/>
</dbReference>
<dbReference type="GO" id="GO:0019353">
    <property type="term" value="P:protoporphyrinogen IX biosynthetic process from glutamate"/>
    <property type="evidence" value="ECO:0007669"/>
    <property type="project" value="TreeGrafter"/>
</dbReference>
<comment type="catalytic activity">
    <reaction evidence="7">
        <text>(S)-4-amino-5-oxopentanoate + tRNA(Glu) + NADP(+) = L-glutamyl-tRNA(Glu) + NADPH + H(+)</text>
        <dbReference type="Rhea" id="RHEA:12344"/>
        <dbReference type="Rhea" id="RHEA-COMP:9663"/>
        <dbReference type="Rhea" id="RHEA-COMP:9680"/>
        <dbReference type="ChEBI" id="CHEBI:15378"/>
        <dbReference type="ChEBI" id="CHEBI:57501"/>
        <dbReference type="ChEBI" id="CHEBI:57783"/>
        <dbReference type="ChEBI" id="CHEBI:58349"/>
        <dbReference type="ChEBI" id="CHEBI:78442"/>
        <dbReference type="ChEBI" id="CHEBI:78520"/>
        <dbReference type="EC" id="1.2.1.70"/>
    </reaction>
</comment>
<dbReference type="AlphaFoldDB" id="A0A6J7NWI5"/>
<comment type="similarity">
    <text evidence="2">Belongs to the glutamyl-tRNA reductase family.</text>
</comment>
<keyword evidence="5" id="KW-0560">Oxidoreductase</keyword>
<evidence type="ECO:0000256" key="6">
    <source>
        <dbReference type="ARBA" id="ARBA00023244"/>
    </source>
</evidence>
<dbReference type="EMBL" id="CAFBNF010000011">
    <property type="protein sequence ID" value="CAB4930635.1"/>
    <property type="molecule type" value="Genomic_DNA"/>
</dbReference>
<dbReference type="InterPro" id="IPR015896">
    <property type="entry name" value="4pyrrol_synth_GluRdtase_dimer"/>
</dbReference>
<gene>
    <name evidence="11" type="ORF">UFOPK3773_00219</name>
    <name evidence="12" type="ORF">UFOPK3992_00251</name>
</gene>
<dbReference type="UniPathway" id="UPA00251">
    <property type="reaction ID" value="UER00316"/>
</dbReference>
<dbReference type="Pfam" id="PF00745">
    <property type="entry name" value="GlutR_dimer"/>
    <property type="match status" value="1"/>
</dbReference>
<dbReference type="InterPro" id="IPR015895">
    <property type="entry name" value="4pyrrol_synth_GluRdtase_N"/>
</dbReference>
<dbReference type="GO" id="GO:0050661">
    <property type="term" value="F:NADP binding"/>
    <property type="evidence" value="ECO:0007669"/>
    <property type="project" value="InterPro"/>
</dbReference>